<gene>
    <name evidence="1" type="ORF">FE810_13780</name>
</gene>
<evidence type="ECO:0000313" key="2">
    <source>
        <dbReference type="Proteomes" id="UP000307790"/>
    </source>
</evidence>
<organism evidence="1 2">
    <name type="scientific">Thalassotalea litorea</name>
    <dbReference type="NCBI Taxonomy" id="2020715"/>
    <lineage>
        <taxon>Bacteria</taxon>
        <taxon>Pseudomonadati</taxon>
        <taxon>Pseudomonadota</taxon>
        <taxon>Gammaproteobacteria</taxon>
        <taxon>Alteromonadales</taxon>
        <taxon>Colwelliaceae</taxon>
        <taxon>Thalassotalea</taxon>
    </lineage>
</organism>
<protein>
    <submittedName>
        <fullName evidence="1">Uncharacterized protein</fullName>
    </submittedName>
</protein>
<reference evidence="1 2" key="1">
    <citation type="submission" date="2019-05" db="EMBL/GenBank/DDBJ databases">
        <title>Genome sequences of Thalassotalea litorea 1K03283.</title>
        <authorList>
            <person name="Zhang D."/>
        </authorList>
    </citation>
    <scope>NUCLEOTIDE SEQUENCE [LARGE SCALE GENOMIC DNA]</scope>
    <source>
        <strain evidence="1 2">MCCC 1K03283</strain>
    </source>
</reference>
<proteinExistence type="predicted"/>
<comment type="caution">
    <text evidence="1">The sequence shown here is derived from an EMBL/GenBank/DDBJ whole genome shotgun (WGS) entry which is preliminary data.</text>
</comment>
<dbReference type="EMBL" id="VCBC01000014">
    <property type="protein sequence ID" value="TLU61881.1"/>
    <property type="molecule type" value="Genomic_DNA"/>
</dbReference>
<accession>A0A5R9IE45</accession>
<sequence length="151" mass="17237">MVKSDIQKIKIDIAGGESALSLMLCRDGTVGRQGNGNLPSHTVSVIGMLDGVFFMDAINQFDEQIFAHQGVYDHPEKLGMPINYKIAFLGEKPNLKMFEFRMGIENKDVGNLLPYFDQYIKSIVANTDVWYQSALKEQIQNSKTKPWWKFW</sequence>
<dbReference type="AlphaFoldDB" id="A0A5R9IE45"/>
<dbReference type="RefSeq" id="WP_138320657.1">
    <property type="nucleotide sequence ID" value="NZ_VCBC01000014.1"/>
</dbReference>
<evidence type="ECO:0000313" key="1">
    <source>
        <dbReference type="EMBL" id="TLU61881.1"/>
    </source>
</evidence>
<name>A0A5R9IE45_9GAMM</name>
<dbReference type="Proteomes" id="UP000307790">
    <property type="component" value="Unassembled WGS sequence"/>
</dbReference>
<keyword evidence="2" id="KW-1185">Reference proteome</keyword>